<comment type="subcellular location">
    <subcellularLocation>
        <location evidence="1">Cell membrane</location>
        <topology evidence="1">Single-pass type I membrane protein</topology>
    </subcellularLocation>
</comment>
<keyword evidence="9 12" id="KW-0472">Membrane</keyword>
<dbReference type="PANTHER" id="PTHR48063:SF98">
    <property type="entry name" value="LRR RECEPTOR-LIKE SERINE_THREONINE-PROTEIN KINASE FLS2"/>
    <property type="match status" value="1"/>
</dbReference>
<dbReference type="SUPFAM" id="SSF52058">
    <property type="entry name" value="L domain-like"/>
    <property type="match status" value="3"/>
</dbReference>
<keyword evidence="11" id="KW-0325">Glycoprotein</keyword>
<dbReference type="FunFam" id="3.80.10.10:FF:000383">
    <property type="entry name" value="Leucine-rich repeat receptor protein kinase EMS1"/>
    <property type="match status" value="1"/>
</dbReference>
<dbReference type="InterPro" id="IPR032675">
    <property type="entry name" value="LRR_dom_sf"/>
</dbReference>
<evidence type="ECO:0000313" key="16">
    <source>
        <dbReference type="Proteomes" id="UP001324115"/>
    </source>
</evidence>
<feature type="signal peptide" evidence="13">
    <location>
        <begin position="1"/>
        <end position="27"/>
    </location>
</feature>
<proteinExistence type="inferred from homology"/>
<organism evidence="15 16">
    <name type="scientific">Quercus rubra</name>
    <name type="common">Northern red oak</name>
    <name type="synonym">Quercus borealis</name>
    <dbReference type="NCBI Taxonomy" id="3512"/>
    <lineage>
        <taxon>Eukaryota</taxon>
        <taxon>Viridiplantae</taxon>
        <taxon>Streptophyta</taxon>
        <taxon>Embryophyta</taxon>
        <taxon>Tracheophyta</taxon>
        <taxon>Spermatophyta</taxon>
        <taxon>Magnoliopsida</taxon>
        <taxon>eudicotyledons</taxon>
        <taxon>Gunneridae</taxon>
        <taxon>Pentapetalae</taxon>
        <taxon>rosids</taxon>
        <taxon>fabids</taxon>
        <taxon>Fagales</taxon>
        <taxon>Fagaceae</taxon>
        <taxon>Quercus</taxon>
    </lineage>
</organism>
<dbReference type="InterPro" id="IPR046956">
    <property type="entry name" value="RLP23-like"/>
</dbReference>
<keyword evidence="10" id="KW-0675">Receptor</keyword>
<evidence type="ECO:0000256" key="8">
    <source>
        <dbReference type="ARBA" id="ARBA00022989"/>
    </source>
</evidence>
<protein>
    <recommendedName>
        <fullName evidence="14">Disease resistance R13L4/SHOC-2-like LRR domain-containing protein</fullName>
    </recommendedName>
</protein>
<keyword evidence="5 12" id="KW-0812">Transmembrane</keyword>
<keyword evidence="3" id="KW-1003">Cell membrane</keyword>
<evidence type="ECO:0000259" key="14">
    <source>
        <dbReference type="Pfam" id="PF23598"/>
    </source>
</evidence>
<gene>
    <name evidence="15" type="ORF">RGQ29_021425</name>
</gene>
<evidence type="ECO:0000256" key="2">
    <source>
        <dbReference type="ARBA" id="ARBA00009592"/>
    </source>
</evidence>
<dbReference type="PANTHER" id="PTHR48063">
    <property type="entry name" value="LRR RECEPTOR-LIKE KINASE"/>
    <property type="match status" value="1"/>
</dbReference>
<evidence type="ECO:0000256" key="11">
    <source>
        <dbReference type="ARBA" id="ARBA00023180"/>
    </source>
</evidence>
<dbReference type="Proteomes" id="UP001324115">
    <property type="component" value="Unassembled WGS sequence"/>
</dbReference>
<keyword evidence="7" id="KW-0677">Repeat</keyword>
<dbReference type="SMART" id="SM00369">
    <property type="entry name" value="LRR_TYP"/>
    <property type="match status" value="7"/>
</dbReference>
<keyword evidence="16" id="KW-1185">Reference proteome</keyword>
<keyword evidence="8 12" id="KW-1133">Transmembrane helix</keyword>
<dbReference type="Pfam" id="PF00560">
    <property type="entry name" value="LRR_1"/>
    <property type="match status" value="5"/>
</dbReference>
<reference evidence="15 16" key="1">
    <citation type="journal article" date="2023" name="G3 (Bethesda)">
        <title>A haplotype-resolved chromosome-scale genome for Quercus rubra L. provides insights into the genetics of adaptive traits for red oak species.</title>
        <authorList>
            <person name="Kapoor B."/>
            <person name="Jenkins J."/>
            <person name="Schmutz J."/>
            <person name="Zhebentyayeva T."/>
            <person name="Kuelheim C."/>
            <person name="Coggeshall M."/>
            <person name="Heim C."/>
            <person name="Lasky J.R."/>
            <person name="Leites L."/>
            <person name="Islam-Faridi N."/>
            <person name="Romero-Severson J."/>
            <person name="DeLeo V.L."/>
            <person name="Lucas S.M."/>
            <person name="Lazic D."/>
            <person name="Gailing O."/>
            <person name="Carlson J."/>
            <person name="Staton M."/>
        </authorList>
    </citation>
    <scope>NUCLEOTIDE SEQUENCE [LARGE SCALE GENOMIC DNA]</scope>
    <source>
        <strain evidence="15">Pseudo-F2</strain>
    </source>
</reference>
<evidence type="ECO:0000256" key="5">
    <source>
        <dbReference type="ARBA" id="ARBA00022692"/>
    </source>
</evidence>
<feature type="domain" description="Disease resistance R13L4/SHOC-2-like LRR" evidence="14">
    <location>
        <begin position="336"/>
        <end position="491"/>
    </location>
</feature>
<sequence>MGASSATCLLFLLWLFAATLFLSFFEAESNVSCNEKDKQALLKFKRSLIFPPGYSQDDCFSWDCFGWNKVHCDKKTGRVTKLSVTSVGGEISPSLLELEFLNYLDLSSNNFNCTPIPSFLGSMGSLTHLELSEANFCGLIPPQLGNLSSLHYLDLGDNSDLYVDNLHWMSGLSAIQVLDLSSVDLHREVDWLQIMSKFPSLSELYLNYCQLDSLNPFLGFVNFTTLRVLELSVGNFNQNSNLTLNLQGMQLEKAPTNQCVLTPIFQPSVSCQISRSSPFSAFLKCNFHTCQNQWTSILVVFLLTAASSSLSHSYDQVCGAIGLYQYLHQQLQLCLLDLRSLYLLDLGLGGNSLKGEIPPSIFSLRKLRALYLDSNKLTGKIPESLGQLKHLTDLNLTNNSLSGPIPSSIGNLSHLVGLQLSENQFNGTIPKTLGLLSNLEELSIGNNILTGTIGPNFPTWLQTQRSIKELYMSHSEISDQAPSWFWNWTSNIEIIDLSYNLIEGDVSGIVLNSVIIDLSSNRFKGQMPQLLTNVKLLNIANNSFSGPISSFMCKKMNQKNKLMALDASNNLLSGELPHCWRYWQFLTHLDLGSNKISGRIPHSMGSLVALQSLYLRNNRIYGDLPSSLKKCSNLILIDLGENPFSVTIPPWIGEMTSLMFLRLRSNGFKGYIPRQICELSSLIVLDLGNNSLSGPIPNCLKNISAMTIPKPIFEAQFSYNSTYGNLRLHMDGVYNEKLKLVSKGTELEYKENLKFVKIIDLSSNNLSGSIPSEISVISELCFLNLSRNQLIGKIPEKIGIMKKLESIDLSQNHLSGEIPLSLSSLTFLSRLNLSYNNLSGKIPFSPQLQTFDAFSNIGNPQLCGNPLPRNCTIGEESQNRTPIGKTKEDSYNSNFYIGMGVGFAVGFWAVCGVLFFNRTWRHAYFRLFDDMKDWVYVTTVLNMNWLLEKLRSCHL</sequence>
<evidence type="ECO:0000256" key="9">
    <source>
        <dbReference type="ARBA" id="ARBA00023136"/>
    </source>
</evidence>
<dbReference type="InterPro" id="IPR003591">
    <property type="entry name" value="Leu-rich_rpt_typical-subtyp"/>
</dbReference>
<evidence type="ECO:0000256" key="4">
    <source>
        <dbReference type="ARBA" id="ARBA00022614"/>
    </source>
</evidence>
<evidence type="ECO:0000256" key="12">
    <source>
        <dbReference type="SAM" id="Phobius"/>
    </source>
</evidence>
<evidence type="ECO:0000256" key="10">
    <source>
        <dbReference type="ARBA" id="ARBA00023170"/>
    </source>
</evidence>
<dbReference type="Pfam" id="PF23598">
    <property type="entry name" value="LRR_14"/>
    <property type="match status" value="1"/>
</dbReference>
<dbReference type="InterPro" id="IPR055414">
    <property type="entry name" value="LRR_R13L4/SHOC2-like"/>
</dbReference>
<dbReference type="EMBL" id="JAXUIC010000005">
    <property type="protein sequence ID" value="KAK4591220.1"/>
    <property type="molecule type" value="Genomic_DNA"/>
</dbReference>
<evidence type="ECO:0000256" key="3">
    <source>
        <dbReference type="ARBA" id="ARBA00022475"/>
    </source>
</evidence>
<dbReference type="FunFam" id="3.80.10.10:FF:000095">
    <property type="entry name" value="LRR receptor-like serine/threonine-protein kinase GSO1"/>
    <property type="match status" value="1"/>
</dbReference>
<evidence type="ECO:0000256" key="1">
    <source>
        <dbReference type="ARBA" id="ARBA00004251"/>
    </source>
</evidence>
<feature type="transmembrane region" description="Helical" evidence="12">
    <location>
        <begin position="895"/>
        <end position="916"/>
    </location>
</feature>
<dbReference type="SMART" id="SM00365">
    <property type="entry name" value="LRR_SD22"/>
    <property type="match status" value="8"/>
</dbReference>
<dbReference type="Pfam" id="PF13855">
    <property type="entry name" value="LRR_8"/>
    <property type="match status" value="1"/>
</dbReference>
<accession>A0AAN7IYT3</accession>
<dbReference type="InterPro" id="IPR001611">
    <property type="entry name" value="Leu-rich_rpt"/>
</dbReference>
<evidence type="ECO:0000256" key="6">
    <source>
        <dbReference type="ARBA" id="ARBA00022729"/>
    </source>
</evidence>
<feature type="chain" id="PRO_5043042384" description="Disease resistance R13L4/SHOC-2-like LRR domain-containing protein" evidence="13">
    <location>
        <begin position="28"/>
        <end position="955"/>
    </location>
</feature>
<evidence type="ECO:0000256" key="7">
    <source>
        <dbReference type="ARBA" id="ARBA00022737"/>
    </source>
</evidence>
<evidence type="ECO:0000313" key="15">
    <source>
        <dbReference type="EMBL" id="KAK4591220.1"/>
    </source>
</evidence>
<comment type="caution">
    <text evidence="15">The sequence shown here is derived from an EMBL/GenBank/DDBJ whole genome shotgun (WGS) entry which is preliminary data.</text>
</comment>
<name>A0AAN7IYT3_QUERU</name>
<evidence type="ECO:0000256" key="13">
    <source>
        <dbReference type="SAM" id="SignalP"/>
    </source>
</evidence>
<comment type="similarity">
    <text evidence="2">Belongs to the RLP family.</text>
</comment>
<dbReference type="FunFam" id="3.80.10.10:FF:000111">
    <property type="entry name" value="LRR receptor-like serine/threonine-protein kinase ERECTA"/>
    <property type="match status" value="1"/>
</dbReference>
<keyword evidence="6 13" id="KW-0732">Signal</keyword>
<dbReference type="AlphaFoldDB" id="A0AAN7IYT3"/>
<dbReference type="Gene3D" id="3.80.10.10">
    <property type="entry name" value="Ribonuclease Inhibitor"/>
    <property type="match status" value="3"/>
</dbReference>
<keyword evidence="4" id="KW-0433">Leucine-rich repeat</keyword>
<dbReference type="GO" id="GO:0005886">
    <property type="term" value="C:plasma membrane"/>
    <property type="evidence" value="ECO:0007669"/>
    <property type="project" value="UniProtKB-SubCell"/>
</dbReference>